<proteinExistence type="predicted"/>
<dbReference type="RefSeq" id="WP_307106912.1">
    <property type="nucleotide sequence ID" value="NZ_JAUTAS010000001.1"/>
</dbReference>
<dbReference type="Gene3D" id="2.60.120.600">
    <property type="entry name" value="Domain of unknown function DUF1214, C-terminal domain"/>
    <property type="match status" value="1"/>
</dbReference>
<feature type="domain" description="DUF1214" evidence="1">
    <location>
        <begin position="371"/>
        <end position="482"/>
    </location>
</feature>
<dbReference type="Proteomes" id="UP001226084">
    <property type="component" value="Unassembled WGS sequence"/>
</dbReference>
<organism evidence="3 4">
    <name type="scientific">Stenotrophomonas rhizophila</name>
    <dbReference type="NCBI Taxonomy" id="216778"/>
    <lineage>
        <taxon>Bacteria</taxon>
        <taxon>Pseudomonadati</taxon>
        <taxon>Pseudomonadota</taxon>
        <taxon>Gammaproteobacteria</taxon>
        <taxon>Lysobacterales</taxon>
        <taxon>Lysobacteraceae</taxon>
        <taxon>Stenotrophomonas</taxon>
    </lineage>
</organism>
<dbReference type="PROSITE" id="PS51257">
    <property type="entry name" value="PROKAR_LIPOPROTEIN"/>
    <property type="match status" value="1"/>
</dbReference>
<dbReference type="InterPro" id="IPR037049">
    <property type="entry name" value="DUF1214_C_sf"/>
</dbReference>
<dbReference type="EMBL" id="JAUTAS010000001">
    <property type="protein sequence ID" value="MDQ1108544.1"/>
    <property type="molecule type" value="Genomic_DNA"/>
</dbReference>
<dbReference type="InterPro" id="IPR010621">
    <property type="entry name" value="DUF1214"/>
</dbReference>
<dbReference type="InterPro" id="IPR010679">
    <property type="entry name" value="DUF1254"/>
</dbReference>
<dbReference type="Pfam" id="PF06742">
    <property type="entry name" value="DUF1214"/>
    <property type="match status" value="1"/>
</dbReference>
<evidence type="ECO:0000259" key="2">
    <source>
        <dbReference type="Pfam" id="PF06863"/>
    </source>
</evidence>
<reference evidence="3" key="1">
    <citation type="submission" date="2023-07" db="EMBL/GenBank/DDBJ databases">
        <title>Functional and genomic diversity of the sorghum phyllosphere microbiome.</title>
        <authorList>
            <person name="Shade A."/>
        </authorList>
    </citation>
    <scope>NUCLEOTIDE SEQUENCE</scope>
    <source>
        <strain evidence="3">SORGH_AS_0457</strain>
    </source>
</reference>
<name>A0AAP5E976_9GAMM</name>
<dbReference type="SUPFAM" id="SSF160935">
    <property type="entry name" value="VPA0735-like"/>
    <property type="match status" value="1"/>
</dbReference>
<accession>A0AAP5E976</accession>
<dbReference type="PANTHER" id="PTHR36509">
    <property type="entry name" value="BLL3101 PROTEIN"/>
    <property type="match status" value="1"/>
</dbReference>
<dbReference type="InterPro" id="IPR037050">
    <property type="entry name" value="DUF1254_sf"/>
</dbReference>
<dbReference type="Gene3D" id="2.60.40.1610">
    <property type="entry name" value="Domain of unknown function DUF1254"/>
    <property type="match status" value="1"/>
</dbReference>
<comment type="caution">
    <text evidence="3">The sequence shown here is derived from an EMBL/GenBank/DDBJ whole genome shotgun (WGS) entry which is preliminary data.</text>
</comment>
<dbReference type="PANTHER" id="PTHR36509:SF2">
    <property type="entry name" value="BLL3101 PROTEIN"/>
    <property type="match status" value="1"/>
</dbReference>
<gene>
    <name evidence="3" type="ORF">QE424_001703</name>
</gene>
<evidence type="ECO:0008006" key="5">
    <source>
        <dbReference type="Google" id="ProtNLM"/>
    </source>
</evidence>
<protein>
    <recommendedName>
        <fullName evidence="5">Cell envelope protein</fullName>
    </recommendedName>
</protein>
<dbReference type="AlphaFoldDB" id="A0AAP5E976"/>
<sequence length="503" mass="54692">MAMPRNQARSPFLAGLRLAVLLISVFALVACGKREPESAAPAPDPASAAQPAAPAAADATRISELRATAKDAYIWGYPIVEGYKSMYQQAVDAKGANFHAGFNQIGNVAQVATPKDTSIITPNSDTPYSFLWMDLRAEPLVISVPAIDAKRYFSVQLIDLYTYNFAYINRAATDGKASVFLVAGPDWKGETPKGVREVFRAETQLAYGLFRTQLFSPSDLDSVKRLQAQYKVQPLSAFLGTPAPPPAPPITFPPYDPEQANGLGFFSYLNFLLQFAPTVDSEAALRQRFAGIGIEAGKPFDAAALPPADREAITAGIADANQALEQFIATEINTEKVSSADMFGTRAALKDNYLYRFAGAKLGIYGNSASEADYQSYFVDAQGRPADGSQHDYVLRFAKDQLPPTNAFWSVTLYDGKSKLLVDNPLDRYLINSAMLPTLKRDADGGVTLYIQQASPGKDKESNWLPAPAGPFYVILRNYSPGQAVLDRSWQKPALTPVERKAD</sequence>
<evidence type="ECO:0000259" key="1">
    <source>
        <dbReference type="Pfam" id="PF06742"/>
    </source>
</evidence>
<evidence type="ECO:0000313" key="4">
    <source>
        <dbReference type="Proteomes" id="UP001226084"/>
    </source>
</evidence>
<dbReference type="Pfam" id="PF06863">
    <property type="entry name" value="DUF1254"/>
    <property type="match status" value="1"/>
</dbReference>
<evidence type="ECO:0000313" key="3">
    <source>
        <dbReference type="EMBL" id="MDQ1108544.1"/>
    </source>
</evidence>
<feature type="domain" description="DUF1254" evidence="2">
    <location>
        <begin position="102"/>
        <end position="234"/>
    </location>
</feature>